<organism evidence="2 3">
    <name type="scientific">Thalassobacter stenotrophicus</name>
    <dbReference type="NCBI Taxonomy" id="266809"/>
    <lineage>
        <taxon>Bacteria</taxon>
        <taxon>Pseudomonadati</taxon>
        <taxon>Pseudomonadota</taxon>
        <taxon>Alphaproteobacteria</taxon>
        <taxon>Rhodobacterales</taxon>
        <taxon>Roseobacteraceae</taxon>
        <taxon>Thalassobacter</taxon>
    </lineage>
</organism>
<feature type="domain" description="SPOR" evidence="1">
    <location>
        <begin position="211"/>
        <end position="296"/>
    </location>
</feature>
<dbReference type="EMBL" id="CYRX01000031">
    <property type="protein sequence ID" value="CUH61119.1"/>
    <property type="molecule type" value="Genomic_DNA"/>
</dbReference>
<sequence length="296" mass="30637">MTDVRYFAQATPKAREASATGAASFGVVNWVGAGCSLALVAGLITWSVQLTLRDVAEVPVIAALQEPMRVAPEDPGGMQAAYQGLSVNEIKAGGAAAPVADRVVLAPAPVNLEPVVREQTAPEPVATIVQTSASAPTDAAVEAPQEYASLNVANLASELSASQTGANTDVIPASVPGIAQSVRPAPRPANVRRAAAPVEVQRASVDADASTVAPGARLVQLGAFDTPEQAMAAWERLESRFGDYMVGKKRLVQSAVSGGRNFYRLRVVGFDDATAARQFCSAFLSRNAACIPVTAK</sequence>
<dbReference type="PROSITE" id="PS51257">
    <property type="entry name" value="PROKAR_LIPOPROTEIN"/>
    <property type="match status" value="1"/>
</dbReference>
<reference evidence="2 3" key="1">
    <citation type="submission" date="2015-09" db="EMBL/GenBank/DDBJ databases">
        <authorList>
            <consortium name="Swine Surveillance"/>
        </authorList>
    </citation>
    <scope>NUCLEOTIDE SEQUENCE [LARGE SCALE GENOMIC DNA]</scope>
    <source>
        <strain evidence="2 3">CECT 5294</strain>
    </source>
</reference>
<accession>A0A0P1FJ01</accession>
<dbReference type="InterPro" id="IPR007730">
    <property type="entry name" value="SPOR-like_dom"/>
</dbReference>
<evidence type="ECO:0000313" key="3">
    <source>
        <dbReference type="Proteomes" id="UP000051298"/>
    </source>
</evidence>
<gene>
    <name evidence="2" type="ORF">THS5294_02420</name>
</gene>
<name>A0A0P1FJ01_9RHOB</name>
<evidence type="ECO:0000259" key="1">
    <source>
        <dbReference type="PROSITE" id="PS51724"/>
    </source>
</evidence>
<dbReference type="PROSITE" id="PS51724">
    <property type="entry name" value="SPOR"/>
    <property type="match status" value="1"/>
</dbReference>
<dbReference type="Proteomes" id="UP000051298">
    <property type="component" value="Unassembled WGS sequence"/>
</dbReference>
<dbReference type="AlphaFoldDB" id="A0A0P1FJ01"/>
<evidence type="ECO:0000313" key="2">
    <source>
        <dbReference type="EMBL" id="CUH61119.1"/>
    </source>
</evidence>
<dbReference type="Gene3D" id="3.30.70.1070">
    <property type="entry name" value="Sporulation related repeat"/>
    <property type="match status" value="1"/>
</dbReference>
<dbReference type="InterPro" id="IPR036680">
    <property type="entry name" value="SPOR-like_sf"/>
</dbReference>
<proteinExistence type="predicted"/>
<protein>
    <submittedName>
        <fullName evidence="2">Sporulation related domain protein</fullName>
    </submittedName>
</protein>
<dbReference type="GO" id="GO:0042834">
    <property type="term" value="F:peptidoglycan binding"/>
    <property type="evidence" value="ECO:0007669"/>
    <property type="project" value="InterPro"/>
</dbReference>
<dbReference type="RefSeq" id="WP_058123939.1">
    <property type="nucleotide sequence ID" value="NZ_CYRX01000031.1"/>
</dbReference>
<dbReference type="Pfam" id="PF05036">
    <property type="entry name" value="SPOR"/>
    <property type="match status" value="1"/>
</dbReference>